<keyword evidence="1" id="KW-0732">Signal</keyword>
<dbReference type="Proteomes" id="UP000295070">
    <property type="component" value="Chromosome 5"/>
</dbReference>
<name>A0A484DDG5_PERFV</name>
<feature type="signal peptide" evidence="1">
    <location>
        <begin position="1"/>
        <end position="17"/>
    </location>
</feature>
<evidence type="ECO:0000256" key="1">
    <source>
        <dbReference type="SAM" id="SignalP"/>
    </source>
</evidence>
<dbReference type="Pfam" id="PF11901">
    <property type="entry name" value="DM9"/>
    <property type="match status" value="1"/>
</dbReference>
<dbReference type="SUPFAM" id="SSF56973">
    <property type="entry name" value="Aerolisin/ETX pore-forming domain"/>
    <property type="match status" value="1"/>
</dbReference>
<accession>A0A484DDG5</accession>
<dbReference type="InterPro" id="IPR053237">
    <property type="entry name" value="Natterin_C"/>
</dbReference>
<keyword evidence="3" id="KW-1185">Reference proteome</keyword>
<gene>
    <name evidence="2" type="ORF">EPR50_G00055370</name>
</gene>
<dbReference type="CDD" id="cd20220">
    <property type="entry name" value="PFM_natterin-3-like"/>
    <property type="match status" value="1"/>
</dbReference>
<dbReference type="AlphaFoldDB" id="A0A484DDG5"/>
<dbReference type="InterPro" id="IPR006616">
    <property type="entry name" value="DM9_repeat"/>
</dbReference>
<dbReference type="InterPro" id="IPR004991">
    <property type="entry name" value="Aerolysin-like"/>
</dbReference>
<dbReference type="PANTHER" id="PTHR39244:SF5">
    <property type="entry name" value="NATTERIN-3-LIKE"/>
    <property type="match status" value="1"/>
</dbReference>
<sequence length="382" mass="42943">MMTLPVLLLLALPVIYTEVLLNQSLEDRVPKITANRSTNQALPTPPDIEDKLDRVPSIKFDKTNLEWQIFNGSLPNGAVFINNQYVGRFDYVCQFFGQAGFYNHGMGPYCYYTFRGKEYVSSLLWPFEILVNKDNFELMEWKDGYSGSVPQNAVETCSGCNIYVGKNEYGLGKVVVKDKVFYLPYDGDEYWYYSYQVLSISKDIYSEDMSDVKYKTDGVKVIDYPPEIMRKSFITNYECQSVTATATVSKTIQVEQTWDTSFSITVGVKTSITAQIPSILSTGIEFSVEKKLQFTEGTTYTESTTSSVSVEVNVPPNHSCRVTLVGYKYGADIPYTARLKRTYNNGGISWTSISGNYSSVQMGEVRGVVDPCEPVPDPTPCP</sequence>
<proteinExistence type="predicted"/>
<protein>
    <submittedName>
        <fullName evidence="2">Uncharacterized protein</fullName>
    </submittedName>
</protein>
<dbReference type="Gene3D" id="2.170.15.10">
    <property type="entry name" value="Proaerolysin, chain A, domain 3"/>
    <property type="match status" value="1"/>
</dbReference>
<dbReference type="EMBL" id="SCKG01000005">
    <property type="protein sequence ID" value="TDH13175.1"/>
    <property type="molecule type" value="Genomic_DNA"/>
</dbReference>
<organism evidence="2 3">
    <name type="scientific">Perca flavescens</name>
    <name type="common">American yellow perch</name>
    <name type="synonym">Morone flavescens</name>
    <dbReference type="NCBI Taxonomy" id="8167"/>
    <lineage>
        <taxon>Eukaryota</taxon>
        <taxon>Metazoa</taxon>
        <taxon>Chordata</taxon>
        <taxon>Craniata</taxon>
        <taxon>Vertebrata</taxon>
        <taxon>Euteleostomi</taxon>
        <taxon>Actinopterygii</taxon>
        <taxon>Neopterygii</taxon>
        <taxon>Teleostei</taxon>
        <taxon>Neoteleostei</taxon>
        <taxon>Acanthomorphata</taxon>
        <taxon>Eupercaria</taxon>
        <taxon>Perciformes</taxon>
        <taxon>Percoidei</taxon>
        <taxon>Percidae</taxon>
        <taxon>Percinae</taxon>
        <taxon>Perca</taxon>
    </lineage>
</organism>
<dbReference type="STRING" id="8167.A0A484DDG5"/>
<comment type="caution">
    <text evidence="2">The sequence shown here is derived from an EMBL/GenBank/DDBJ whole genome shotgun (WGS) entry which is preliminary data.</text>
</comment>
<dbReference type="Pfam" id="PF03318">
    <property type="entry name" value="ETX_MTX2"/>
    <property type="match status" value="1"/>
</dbReference>
<reference evidence="2 3" key="1">
    <citation type="submission" date="2019-01" db="EMBL/GenBank/DDBJ databases">
        <title>A chromosome-scale genome assembly of the yellow perch, Perca flavescens.</title>
        <authorList>
            <person name="Feron R."/>
            <person name="Morvezen R."/>
            <person name="Bestin A."/>
            <person name="Haffray P."/>
            <person name="Klopp C."/>
            <person name="Zahm M."/>
            <person name="Cabau C."/>
            <person name="Roques C."/>
            <person name="Donnadieu C."/>
            <person name="Bouchez O."/>
            <person name="Christie M."/>
            <person name="Larson W."/>
            <person name="Guiguen Y."/>
        </authorList>
    </citation>
    <scope>NUCLEOTIDE SEQUENCE [LARGE SCALE GENOMIC DNA]</scope>
    <source>
        <strain evidence="2">YP-PL-M2</strain>
        <tissue evidence="2">Blood</tissue>
    </source>
</reference>
<dbReference type="SMART" id="SM00696">
    <property type="entry name" value="DM9"/>
    <property type="match status" value="1"/>
</dbReference>
<evidence type="ECO:0000313" key="2">
    <source>
        <dbReference type="EMBL" id="TDH13175.1"/>
    </source>
</evidence>
<dbReference type="PANTHER" id="PTHR39244">
    <property type="entry name" value="NATTERIN-4"/>
    <property type="match status" value="1"/>
</dbReference>
<feature type="chain" id="PRO_5019785969" evidence="1">
    <location>
        <begin position="18"/>
        <end position="382"/>
    </location>
</feature>
<evidence type="ECO:0000313" key="3">
    <source>
        <dbReference type="Proteomes" id="UP000295070"/>
    </source>
</evidence>